<dbReference type="InterPro" id="IPR053832">
    <property type="entry name" value="DUF6924"/>
</dbReference>
<accession>A0ABS5YRS7</accession>
<evidence type="ECO:0000259" key="1">
    <source>
        <dbReference type="Pfam" id="PF21962"/>
    </source>
</evidence>
<keyword evidence="3" id="KW-1185">Reference proteome</keyword>
<proteinExistence type="predicted"/>
<dbReference type="EMBL" id="JAHKKG010000006">
    <property type="protein sequence ID" value="MBU2666155.1"/>
    <property type="molecule type" value="Genomic_DNA"/>
</dbReference>
<dbReference type="RefSeq" id="WP_215789343.1">
    <property type="nucleotide sequence ID" value="NZ_JAHKKG010000006.1"/>
</dbReference>
<feature type="domain" description="DUF6924" evidence="1">
    <location>
        <begin position="5"/>
        <end position="144"/>
    </location>
</feature>
<reference evidence="2 3" key="1">
    <citation type="submission" date="2021-06" db="EMBL/GenBank/DDBJ databases">
        <title>Actinoplanes lichenicola sp. nov., and Actinoplanes ovalisporus sp. nov., isolated from lichen in Thailand.</title>
        <authorList>
            <person name="Saeng-In P."/>
            <person name="Kanchanasin P."/>
            <person name="Yuki M."/>
            <person name="Kudo T."/>
            <person name="Ohkuma M."/>
            <person name="Phongsopitanun W."/>
            <person name="Tanasupawat S."/>
        </authorList>
    </citation>
    <scope>NUCLEOTIDE SEQUENCE [LARGE SCALE GENOMIC DNA]</scope>
    <source>
        <strain evidence="2 3">NBRC 110975</strain>
    </source>
</reference>
<comment type="caution">
    <text evidence="2">The sequence shown here is derived from an EMBL/GenBank/DDBJ whole genome shotgun (WGS) entry which is preliminary data.</text>
</comment>
<gene>
    <name evidence="2" type="ORF">KOI35_21890</name>
</gene>
<dbReference type="Proteomes" id="UP001519654">
    <property type="component" value="Unassembled WGS sequence"/>
</dbReference>
<name>A0ABS5YRS7_9ACTN</name>
<organism evidence="2 3">
    <name type="scientific">Paractinoplanes bogorensis</name>
    <dbReference type="NCBI Taxonomy" id="1610840"/>
    <lineage>
        <taxon>Bacteria</taxon>
        <taxon>Bacillati</taxon>
        <taxon>Actinomycetota</taxon>
        <taxon>Actinomycetes</taxon>
        <taxon>Micromonosporales</taxon>
        <taxon>Micromonosporaceae</taxon>
        <taxon>Paractinoplanes</taxon>
    </lineage>
</organism>
<dbReference type="Pfam" id="PF21962">
    <property type="entry name" value="DUF6924"/>
    <property type="match status" value="1"/>
</dbReference>
<evidence type="ECO:0000313" key="2">
    <source>
        <dbReference type="EMBL" id="MBU2666155.1"/>
    </source>
</evidence>
<protein>
    <recommendedName>
        <fullName evidence="1">DUF6924 domain-containing protein</fullName>
    </recommendedName>
</protein>
<evidence type="ECO:0000313" key="3">
    <source>
        <dbReference type="Proteomes" id="UP001519654"/>
    </source>
</evidence>
<sequence length="145" mass="16415">MNDVAFVIRTDFEHPREWLRLQAAIAEPQTEDGFLAHVEFVDDPVHDGLTAPGLLAMFPPESDHSFAFLADTRALTHPDQPILVVNLFDYEEERPDRGRGPHYGTTFRVVPSEMWSVQNNLSIANMDWAEFADNVDIDGVFRGFG</sequence>